<organism evidence="1 2">
    <name type="scientific">Mixia osmundae (strain CBS 9802 / IAM 14324 / JCM 22182 / KY 12970)</name>
    <dbReference type="NCBI Taxonomy" id="764103"/>
    <lineage>
        <taxon>Eukaryota</taxon>
        <taxon>Fungi</taxon>
        <taxon>Dikarya</taxon>
        <taxon>Basidiomycota</taxon>
        <taxon>Pucciniomycotina</taxon>
        <taxon>Mixiomycetes</taxon>
        <taxon>Mixiales</taxon>
        <taxon>Mixiaceae</taxon>
        <taxon>Mixia</taxon>
    </lineage>
</organism>
<dbReference type="AlphaFoldDB" id="G7E1W7"/>
<evidence type="ECO:0000313" key="2">
    <source>
        <dbReference type="Proteomes" id="UP000009131"/>
    </source>
</evidence>
<dbReference type="HOGENOM" id="CLU_2984542_0_0_1"/>
<reference evidence="1 2" key="1">
    <citation type="journal article" date="2011" name="J. Gen. Appl. Microbiol.">
        <title>Draft genome sequencing of the enigmatic basidiomycete Mixia osmundae.</title>
        <authorList>
            <person name="Nishida H."/>
            <person name="Nagatsuka Y."/>
            <person name="Sugiyama J."/>
        </authorList>
    </citation>
    <scope>NUCLEOTIDE SEQUENCE [LARGE SCALE GENOMIC DNA]</scope>
    <source>
        <strain evidence="2">CBS 9802 / IAM 14324 / JCM 22182 / KY 12970</strain>
    </source>
</reference>
<dbReference type="EMBL" id="BABT02000108">
    <property type="protein sequence ID" value="GAA96880.1"/>
    <property type="molecule type" value="Genomic_DNA"/>
</dbReference>
<reference evidence="1 2" key="2">
    <citation type="journal article" date="2012" name="Open Biol.">
        <title>Characteristics of nucleosomes and linker DNA regions on the genome of the basidiomycete Mixia osmundae revealed by mono- and dinucleosome mapping.</title>
        <authorList>
            <person name="Nishida H."/>
            <person name="Kondo S."/>
            <person name="Matsumoto T."/>
            <person name="Suzuki Y."/>
            <person name="Yoshikawa H."/>
            <person name="Taylor T.D."/>
            <person name="Sugiyama J."/>
        </authorList>
    </citation>
    <scope>NUCLEOTIDE SEQUENCE [LARGE SCALE GENOMIC DNA]</scope>
    <source>
        <strain evidence="2">CBS 9802 / IAM 14324 / JCM 22182 / KY 12970</strain>
    </source>
</reference>
<sequence length="59" mass="6843">MQSAVHSARHLLAYSSCTDLASGRMPLRRLRMTDTFLPLLSFRKLAEQVKLMGMRSWYL</sequence>
<name>G7E1W7_MIXOS</name>
<proteinExistence type="predicted"/>
<keyword evidence="2" id="KW-1185">Reference proteome</keyword>
<evidence type="ECO:0000313" key="1">
    <source>
        <dbReference type="EMBL" id="GAA96880.1"/>
    </source>
</evidence>
<dbReference type="Proteomes" id="UP000009131">
    <property type="component" value="Unassembled WGS sequence"/>
</dbReference>
<protein>
    <submittedName>
        <fullName evidence="1">Uncharacterized protein</fullName>
    </submittedName>
</protein>
<accession>G7E1W7</accession>
<dbReference type="InParanoid" id="G7E1W7"/>
<comment type="caution">
    <text evidence="1">The sequence shown here is derived from an EMBL/GenBank/DDBJ whole genome shotgun (WGS) entry which is preliminary data.</text>
</comment>
<gene>
    <name evidence="1" type="primary">Mo03553</name>
    <name evidence="1" type="ORF">E5Q_03553</name>
</gene>